<dbReference type="Gene3D" id="2.30.30.40">
    <property type="entry name" value="SH3 Domains"/>
    <property type="match status" value="1"/>
</dbReference>
<comment type="caution">
    <text evidence="16">The sequence shown here is derived from an EMBL/GenBank/DDBJ whole genome shotgun (WGS) entry which is preliminary data.</text>
</comment>
<evidence type="ECO:0000256" key="3">
    <source>
        <dbReference type="ARBA" id="ARBA00022448"/>
    </source>
</evidence>
<evidence type="ECO:0000256" key="2">
    <source>
        <dbReference type="ARBA" id="ARBA00022443"/>
    </source>
</evidence>
<proteinExistence type="inferred from homology"/>
<evidence type="ECO:0000256" key="10">
    <source>
        <dbReference type="ARBA" id="ARBA00029693"/>
    </source>
</evidence>
<feature type="domain" description="SH3" evidence="15">
    <location>
        <begin position="311"/>
        <end position="376"/>
    </location>
</feature>
<feature type="region of interest" description="Disordered" evidence="14">
    <location>
        <begin position="1"/>
        <end position="71"/>
    </location>
</feature>
<evidence type="ECO:0000256" key="6">
    <source>
        <dbReference type="ARBA" id="ARBA00022989"/>
    </source>
</evidence>
<dbReference type="SUPFAM" id="SSF50044">
    <property type="entry name" value="SH3-domain"/>
    <property type="match status" value="1"/>
</dbReference>
<evidence type="ECO:0000256" key="5">
    <source>
        <dbReference type="ARBA" id="ARBA00022927"/>
    </source>
</evidence>
<evidence type="ECO:0000313" key="16">
    <source>
        <dbReference type="EMBL" id="CAG8580442.1"/>
    </source>
</evidence>
<gene>
    <name evidence="16" type="ORF">PBRASI_LOCUS6590</name>
</gene>
<evidence type="ECO:0000256" key="7">
    <source>
        <dbReference type="ARBA" id="ARBA00023010"/>
    </source>
</evidence>
<protein>
    <recommendedName>
        <fullName evidence="11">Peroxisomal membrane protein PEX13</fullName>
    </recommendedName>
    <alternativeName>
        <fullName evidence="10">Peroxin-13</fullName>
    </alternativeName>
</protein>
<dbReference type="OrthoDB" id="10037838at2759"/>
<evidence type="ECO:0000256" key="8">
    <source>
        <dbReference type="ARBA" id="ARBA00023136"/>
    </source>
</evidence>
<dbReference type="PROSITE" id="PS50002">
    <property type="entry name" value="SH3"/>
    <property type="match status" value="1"/>
</dbReference>
<comment type="subcellular location">
    <subcellularLocation>
        <location evidence="12">Peroxisome membrane</location>
    </subcellularLocation>
</comment>
<keyword evidence="4" id="KW-0812">Transmembrane</keyword>
<dbReference type="GO" id="GO:0016560">
    <property type="term" value="P:protein import into peroxisome matrix, docking"/>
    <property type="evidence" value="ECO:0007669"/>
    <property type="project" value="InterPro"/>
</dbReference>
<dbReference type="InterPro" id="IPR007223">
    <property type="entry name" value="Peroxin-13_N"/>
</dbReference>
<dbReference type="AlphaFoldDB" id="A0A9N9BXD0"/>
<keyword evidence="2 13" id="KW-0728">SH3 domain</keyword>
<evidence type="ECO:0000256" key="1">
    <source>
        <dbReference type="ARBA" id="ARBA00006033"/>
    </source>
</evidence>
<sequence length="406" mass="44778">MSTRTAPSPLKPWERANGSPISTINSPATTNATSTLTSTQTPSTQNSRTGTGNDGGAPAIPPRPSSLGSTAYANRGYGTAYSSAYSSPYSSSYNSYSPYNRYGSYSSYSSPYSRYGYGSYGSYNSYGAYGSPYSRYGFNGPMGPGGPEELSLTQRMEASTAAGFHMIESIVNAFGGFAQMLESTFFATHSSFMAMVGVVEQFGNLRNYLGQVLSIFALIRWIRRLYYKLTGRQQPVNANELTSANFQQFQQQRQYSRRPLVLFVLAVFGIPYLMHRLIQIVSDRQREAGSSQLPDVAAPLMPADQTRVSTQNLEFCRSIYDFKGEASGELSFKRGDLIAILNKFDMGGLPSPWWLGRLRSGEQGVFPSNYVEIINKGGNPEAREKQDGEQKADISVDEFERKLREV</sequence>
<keyword evidence="9" id="KW-0576">Peroxisome</keyword>
<feature type="compositionally biased region" description="Low complexity" evidence="14">
    <location>
        <begin position="22"/>
        <end position="49"/>
    </location>
</feature>
<evidence type="ECO:0000256" key="12">
    <source>
        <dbReference type="ARBA" id="ARBA00046271"/>
    </source>
</evidence>
<dbReference type="PRINTS" id="PR00452">
    <property type="entry name" value="SH3DOMAIN"/>
</dbReference>
<keyword evidence="7" id="KW-0811">Translocation</keyword>
<name>A0A9N9BXD0_9GLOM</name>
<keyword evidence="8" id="KW-0472">Membrane</keyword>
<dbReference type="PANTHER" id="PTHR19332">
    <property type="entry name" value="PEROXISOMAL MEMBRANE PROTEIN PEX13"/>
    <property type="match status" value="1"/>
</dbReference>
<dbReference type="GO" id="GO:1990429">
    <property type="term" value="C:peroxisomal importomer complex"/>
    <property type="evidence" value="ECO:0007669"/>
    <property type="project" value="TreeGrafter"/>
</dbReference>
<dbReference type="PANTHER" id="PTHR19332:SF1">
    <property type="entry name" value="PEROXISOMAL MEMBRANE PROTEIN PEX13"/>
    <property type="match status" value="1"/>
</dbReference>
<dbReference type="Proteomes" id="UP000789739">
    <property type="component" value="Unassembled WGS sequence"/>
</dbReference>
<reference evidence="16" key="1">
    <citation type="submission" date="2021-06" db="EMBL/GenBank/DDBJ databases">
        <authorList>
            <person name="Kallberg Y."/>
            <person name="Tangrot J."/>
            <person name="Rosling A."/>
        </authorList>
    </citation>
    <scope>NUCLEOTIDE SEQUENCE</scope>
    <source>
        <strain evidence="16">BR232B</strain>
    </source>
</reference>
<dbReference type="InterPro" id="IPR001452">
    <property type="entry name" value="SH3_domain"/>
</dbReference>
<dbReference type="SMART" id="SM00326">
    <property type="entry name" value="SH3"/>
    <property type="match status" value="1"/>
</dbReference>
<evidence type="ECO:0000313" key="17">
    <source>
        <dbReference type="Proteomes" id="UP000789739"/>
    </source>
</evidence>
<evidence type="ECO:0000256" key="13">
    <source>
        <dbReference type="PROSITE-ProRule" id="PRU00192"/>
    </source>
</evidence>
<accession>A0A9N9BXD0</accession>
<keyword evidence="3" id="KW-0813">Transport</keyword>
<evidence type="ECO:0000256" key="9">
    <source>
        <dbReference type="ARBA" id="ARBA00023140"/>
    </source>
</evidence>
<keyword evidence="17" id="KW-1185">Reference proteome</keyword>
<dbReference type="GO" id="GO:0005778">
    <property type="term" value="C:peroxisomal membrane"/>
    <property type="evidence" value="ECO:0007669"/>
    <property type="project" value="UniProtKB-SubCell"/>
</dbReference>
<evidence type="ECO:0000256" key="11">
    <source>
        <dbReference type="ARBA" id="ARBA00034535"/>
    </source>
</evidence>
<evidence type="ECO:0000256" key="4">
    <source>
        <dbReference type="ARBA" id="ARBA00022692"/>
    </source>
</evidence>
<keyword evidence="5" id="KW-0653">Protein transport</keyword>
<dbReference type="InterPro" id="IPR036028">
    <property type="entry name" value="SH3-like_dom_sf"/>
</dbReference>
<evidence type="ECO:0000256" key="14">
    <source>
        <dbReference type="SAM" id="MobiDB-lite"/>
    </source>
</evidence>
<keyword evidence="6" id="KW-1133">Transmembrane helix</keyword>
<organism evidence="16 17">
    <name type="scientific">Paraglomus brasilianum</name>
    <dbReference type="NCBI Taxonomy" id="144538"/>
    <lineage>
        <taxon>Eukaryota</taxon>
        <taxon>Fungi</taxon>
        <taxon>Fungi incertae sedis</taxon>
        <taxon>Mucoromycota</taxon>
        <taxon>Glomeromycotina</taxon>
        <taxon>Glomeromycetes</taxon>
        <taxon>Paraglomerales</taxon>
        <taxon>Paraglomeraceae</taxon>
        <taxon>Paraglomus</taxon>
    </lineage>
</organism>
<dbReference type="InterPro" id="IPR035463">
    <property type="entry name" value="Pex13"/>
</dbReference>
<comment type="similarity">
    <text evidence="1">Belongs to the peroxin-13 family.</text>
</comment>
<evidence type="ECO:0000259" key="15">
    <source>
        <dbReference type="PROSITE" id="PS50002"/>
    </source>
</evidence>
<dbReference type="Pfam" id="PF04088">
    <property type="entry name" value="Peroxin-13_N"/>
    <property type="match status" value="1"/>
</dbReference>
<dbReference type="EMBL" id="CAJVPI010000892">
    <property type="protein sequence ID" value="CAG8580442.1"/>
    <property type="molecule type" value="Genomic_DNA"/>
</dbReference>
<dbReference type="Pfam" id="PF00018">
    <property type="entry name" value="SH3_1"/>
    <property type="match status" value="1"/>
</dbReference>